<evidence type="ECO:0000256" key="8">
    <source>
        <dbReference type="SAM" id="MobiDB-lite"/>
    </source>
</evidence>
<feature type="transmembrane region" description="Helical" evidence="9">
    <location>
        <begin position="65"/>
        <end position="83"/>
    </location>
</feature>
<evidence type="ECO:0000256" key="5">
    <source>
        <dbReference type="ARBA" id="ARBA00022702"/>
    </source>
</evidence>
<evidence type="ECO:0000313" key="11">
    <source>
        <dbReference type="EMBL" id="KAH0510895.1"/>
    </source>
</evidence>
<evidence type="ECO:0000313" key="12">
    <source>
        <dbReference type="Proteomes" id="UP000710432"/>
    </source>
</evidence>
<reference evidence="11" key="1">
    <citation type="submission" date="2020-03" db="EMBL/GenBank/DDBJ databases">
        <title>Studies in the Genomics of Life Span.</title>
        <authorList>
            <person name="Glass D."/>
        </authorList>
    </citation>
    <scope>NUCLEOTIDE SEQUENCE</scope>
    <source>
        <strain evidence="11">LTLLF</strain>
        <tissue evidence="11">Muscle</tissue>
    </source>
</reference>
<dbReference type="GO" id="GO:0007189">
    <property type="term" value="P:adenylate cyclase-activating G protein-coupled receptor signaling pathway"/>
    <property type="evidence" value="ECO:0007669"/>
    <property type="project" value="TreeGrafter"/>
</dbReference>
<evidence type="ECO:0000256" key="7">
    <source>
        <dbReference type="ARBA" id="ARBA00025160"/>
    </source>
</evidence>
<evidence type="ECO:0000256" key="6">
    <source>
        <dbReference type="ARBA" id="ARBA00022729"/>
    </source>
</evidence>
<keyword evidence="5" id="KW-0372">Hormone</keyword>
<dbReference type="InterPro" id="IPR024270">
    <property type="entry name" value="Urocortin_II/III"/>
</dbReference>
<evidence type="ECO:0000256" key="2">
    <source>
        <dbReference type="ARBA" id="ARBA00009287"/>
    </source>
</evidence>
<accession>A0A8J6KSN0</accession>
<feature type="compositionally biased region" description="Polar residues" evidence="8">
    <location>
        <begin position="34"/>
        <end position="43"/>
    </location>
</feature>
<gene>
    <name evidence="11" type="ORF">LTLLF_152705</name>
</gene>
<dbReference type="GO" id="GO:0031669">
    <property type="term" value="P:cellular response to nutrient levels"/>
    <property type="evidence" value="ECO:0007669"/>
    <property type="project" value="TreeGrafter"/>
</dbReference>
<name>A0A8J6KSN0_MICOH</name>
<keyword evidence="9" id="KW-1133">Transmembrane helix</keyword>
<proteinExistence type="inferred from homology"/>
<protein>
    <submittedName>
        <fullName evidence="11">Urocortin-3</fullName>
    </submittedName>
</protein>
<keyword evidence="9" id="KW-0472">Membrane</keyword>
<comment type="function">
    <text evidence="7">Suppresses food intake, delays gastric emptying and decreases heat-induced edema. Might represent an endogenous ligand for maintaining homeostasis after stress.</text>
</comment>
<evidence type="ECO:0000256" key="4">
    <source>
        <dbReference type="ARBA" id="ARBA00022525"/>
    </source>
</evidence>
<sequence>MTNREAIYLKGENLQITVPDNSPLLNQEEDHGRGSTQDHSSCTAEDDFTASRDFIPTEKEPEFRAMCFLCFLIFLGENSLVLLRKTVPGAMLMPTYFLLLLLLLLGSPGTSLSRKFYNTGPVFSCLNMALSEVKKNKLEDVPLLSKNSFHHLPPQDSLGEEEEKQKHGKSKRTFSGPAGGSGAGSLRYRYQSQAQHKGKLYQDKVKSDRGTKFTLSLDVPTNIMNILFNIDKAKNLRAKAAANAQLMAQIGKK</sequence>
<feature type="region of interest" description="Disordered" evidence="8">
    <location>
        <begin position="147"/>
        <end position="185"/>
    </location>
</feature>
<evidence type="ECO:0000256" key="9">
    <source>
        <dbReference type="SAM" id="Phobius"/>
    </source>
</evidence>
<dbReference type="InterPro" id="IPR000187">
    <property type="entry name" value="CRF"/>
</dbReference>
<dbReference type="Pfam" id="PF00473">
    <property type="entry name" value="CRF"/>
    <property type="match status" value="1"/>
</dbReference>
<keyword evidence="4" id="KW-0964">Secreted</keyword>
<feature type="transmembrane region" description="Helical" evidence="9">
    <location>
        <begin position="89"/>
        <end position="106"/>
    </location>
</feature>
<comment type="subunit">
    <text evidence="3">Binds with high affinity to CRF receptors 2-alpha and 2-beta.</text>
</comment>
<dbReference type="PANTHER" id="PTHR17575:SF1">
    <property type="entry name" value="UROCORTIN-3"/>
    <property type="match status" value="1"/>
</dbReference>
<dbReference type="GO" id="GO:0007586">
    <property type="term" value="P:digestion"/>
    <property type="evidence" value="ECO:0007669"/>
    <property type="project" value="InterPro"/>
</dbReference>
<dbReference type="EMBL" id="JAATJU010022349">
    <property type="protein sequence ID" value="KAH0510895.1"/>
    <property type="molecule type" value="Genomic_DNA"/>
</dbReference>
<dbReference type="GO" id="GO:0051431">
    <property type="term" value="F:corticotropin-releasing hormone receptor 2 binding"/>
    <property type="evidence" value="ECO:0007669"/>
    <property type="project" value="InterPro"/>
</dbReference>
<dbReference type="GO" id="GO:0005615">
    <property type="term" value="C:extracellular space"/>
    <property type="evidence" value="ECO:0007669"/>
    <property type="project" value="InterPro"/>
</dbReference>
<dbReference type="GO" id="GO:0005179">
    <property type="term" value="F:hormone activity"/>
    <property type="evidence" value="ECO:0007669"/>
    <property type="project" value="UniProtKB-KW"/>
</dbReference>
<dbReference type="Proteomes" id="UP000710432">
    <property type="component" value="Unassembled WGS sequence"/>
</dbReference>
<comment type="caution">
    <text evidence="11">The sequence shown here is derived from an EMBL/GenBank/DDBJ whole genome shotgun (WGS) entry which is preliminary data.</text>
</comment>
<organism evidence="11 12">
    <name type="scientific">Microtus ochrogaster</name>
    <name type="common">Prairie vole</name>
    <dbReference type="NCBI Taxonomy" id="79684"/>
    <lineage>
        <taxon>Eukaryota</taxon>
        <taxon>Metazoa</taxon>
        <taxon>Chordata</taxon>
        <taxon>Craniata</taxon>
        <taxon>Vertebrata</taxon>
        <taxon>Euteleostomi</taxon>
        <taxon>Mammalia</taxon>
        <taxon>Eutheria</taxon>
        <taxon>Euarchontoglires</taxon>
        <taxon>Glires</taxon>
        <taxon>Rodentia</taxon>
        <taxon>Myomorpha</taxon>
        <taxon>Muroidea</taxon>
        <taxon>Cricetidae</taxon>
        <taxon>Arvicolinae</taxon>
        <taxon>Microtus</taxon>
    </lineage>
</organism>
<feature type="region of interest" description="Disordered" evidence="8">
    <location>
        <begin position="19"/>
        <end position="44"/>
    </location>
</feature>
<keyword evidence="9" id="KW-0812">Transmembrane</keyword>
<comment type="subcellular location">
    <subcellularLocation>
        <location evidence="1">Secreted</location>
    </subcellularLocation>
</comment>
<dbReference type="AlphaFoldDB" id="A0A8J6KSN0"/>
<evidence type="ECO:0000256" key="1">
    <source>
        <dbReference type="ARBA" id="ARBA00004613"/>
    </source>
</evidence>
<dbReference type="GO" id="GO:0009755">
    <property type="term" value="P:hormone-mediated signaling pathway"/>
    <property type="evidence" value="ECO:0007669"/>
    <property type="project" value="TreeGrafter"/>
</dbReference>
<evidence type="ECO:0000256" key="3">
    <source>
        <dbReference type="ARBA" id="ARBA00011328"/>
    </source>
</evidence>
<dbReference type="PANTHER" id="PTHR17575">
    <property type="entry name" value="UROCORTIN-2 AND 3"/>
    <property type="match status" value="1"/>
</dbReference>
<evidence type="ECO:0000259" key="10">
    <source>
        <dbReference type="Pfam" id="PF00473"/>
    </source>
</evidence>
<comment type="similarity">
    <text evidence="2">Belongs to the sauvagine/corticotropin-releasing factor/urotensin I family.</text>
</comment>
<feature type="domain" description="Corticotropin-releasing factor" evidence="10">
    <location>
        <begin position="213"/>
        <end position="250"/>
    </location>
</feature>
<keyword evidence="6" id="KW-0732">Signal</keyword>